<evidence type="ECO:0000313" key="1">
    <source>
        <dbReference type="EMBL" id="OIV93001.1"/>
    </source>
</evidence>
<dbReference type="Gramene" id="OIV93001">
    <property type="protein sequence ID" value="OIV93001"/>
    <property type="gene ID" value="TanjilG_20663"/>
</dbReference>
<evidence type="ECO:0000313" key="2">
    <source>
        <dbReference type="Proteomes" id="UP000188354"/>
    </source>
</evidence>
<keyword evidence="2" id="KW-1185">Reference proteome</keyword>
<dbReference type="AlphaFoldDB" id="A0A4P1QRG9"/>
<dbReference type="EMBL" id="CM007378">
    <property type="protein sequence ID" value="OIV93001.1"/>
    <property type="molecule type" value="Genomic_DNA"/>
</dbReference>
<accession>A0A4P1QRG9</accession>
<dbReference type="Proteomes" id="UP000188354">
    <property type="component" value="Chromosome LG18"/>
</dbReference>
<organism evidence="1 2">
    <name type="scientific">Lupinus angustifolius</name>
    <name type="common">Narrow-leaved blue lupine</name>
    <dbReference type="NCBI Taxonomy" id="3871"/>
    <lineage>
        <taxon>Eukaryota</taxon>
        <taxon>Viridiplantae</taxon>
        <taxon>Streptophyta</taxon>
        <taxon>Embryophyta</taxon>
        <taxon>Tracheophyta</taxon>
        <taxon>Spermatophyta</taxon>
        <taxon>Magnoliopsida</taxon>
        <taxon>eudicotyledons</taxon>
        <taxon>Gunneridae</taxon>
        <taxon>Pentapetalae</taxon>
        <taxon>rosids</taxon>
        <taxon>fabids</taxon>
        <taxon>Fabales</taxon>
        <taxon>Fabaceae</taxon>
        <taxon>Papilionoideae</taxon>
        <taxon>50 kb inversion clade</taxon>
        <taxon>genistoids sensu lato</taxon>
        <taxon>core genistoids</taxon>
        <taxon>Genisteae</taxon>
        <taxon>Lupinus</taxon>
    </lineage>
</organism>
<gene>
    <name evidence="1" type="ORF">TanjilG_20663</name>
</gene>
<protein>
    <submittedName>
        <fullName evidence="1">Uncharacterized protein</fullName>
    </submittedName>
</protein>
<name>A0A4P1QRG9_LUPAN</name>
<sequence length="73" mass="8069">MCVAMLSPLLIEELCRKCKCHEPAPCRSFSECWSSCSKADGNNAIPPMKLIPLRYALWPGTSSRISFEAMCSA</sequence>
<reference evidence="1 2" key="1">
    <citation type="journal article" date="2017" name="Plant Biotechnol. J.">
        <title>A comprehensive draft genome sequence for lupin (Lupinus angustifolius), an emerging health food: insights into plant-microbe interactions and legume evolution.</title>
        <authorList>
            <person name="Hane J.K."/>
            <person name="Ming Y."/>
            <person name="Kamphuis L.G."/>
            <person name="Nelson M.N."/>
            <person name="Garg G."/>
            <person name="Atkins C.A."/>
            <person name="Bayer P.E."/>
            <person name="Bravo A."/>
            <person name="Bringans S."/>
            <person name="Cannon S."/>
            <person name="Edwards D."/>
            <person name="Foley R."/>
            <person name="Gao L.L."/>
            <person name="Harrison M.J."/>
            <person name="Huang W."/>
            <person name="Hurgobin B."/>
            <person name="Li S."/>
            <person name="Liu C.W."/>
            <person name="McGrath A."/>
            <person name="Morahan G."/>
            <person name="Murray J."/>
            <person name="Weller J."/>
            <person name="Jian J."/>
            <person name="Singh K.B."/>
        </authorList>
    </citation>
    <scope>NUCLEOTIDE SEQUENCE [LARGE SCALE GENOMIC DNA]</scope>
    <source>
        <strain evidence="2">cv. Tanjil</strain>
        <tissue evidence="1">Whole plant</tissue>
    </source>
</reference>
<proteinExistence type="predicted"/>